<comment type="caution">
    <text evidence="2">The sequence shown here is derived from an EMBL/GenBank/DDBJ whole genome shotgun (WGS) entry which is preliminary data.</text>
</comment>
<protein>
    <recommendedName>
        <fullName evidence="1">Reverse transcriptase domain-containing protein</fullName>
    </recommendedName>
</protein>
<evidence type="ECO:0000313" key="2">
    <source>
        <dbReference type="EMBL" id="KAK8760327.1"/>
    </source>
</evidence>
<gene>
    <name evidence="2" type="ORF">V5799_028404</name>
</gene>
<proteinExistence type="predicted"/>
<feature type="domain" description="Reverse transcriptase" evidence="1">
    <location>
        <begin position="109"/>
        <end position="227"/>
    </location>
</feature>
<reference evidence="2 3" key="1">
    <citation type="journal article" date="2023" name="Arcadia Sci">
        <title>De novo assembly of a long-read Amblyomma americanum tick genome.</title>
        <authorList>
            <person name="Chou S."/>
            <person name="Poskanzer K.E."/>
            <person name="Rollins M."/>
            <person name="Thuy-Boun P.S."/>
        </authorList>
    </citation>
    <scope>NUCLEOTIDE SEQUENCE [LARGE SCALE GENOMIC DNA]</scope>
    <source>
        <strain evidence="2">F_SG_1</strain>
        <tissue evidence="2">Salivary glands</tissue>
    </source>
</reference>
<dbReference type="Pfam" id="PF00078">
    <property type="entry name" value="RVT_1"/>
    <property type="match status" value="1"/>
</dbReference>
<evidence type="ECO:0000313" key="3">
    <source>
        <dbReference type="Proteomes" id="UP001321473"/>
    </source>
</evidence>
<dbReference type="InterPro" id="IPR000477">
    <property type="entry name" value="RT_dom"/>
</dbReference>
<dbReference type="AlphaFoldDB" id="A0AAQ4DCY7"/>
<dbReference type="CDD" id="cd01647">
    <property type="entry name" value="RT_LTR"/>
    <property type="match status" value="1"/>
</dbReference>
<name>A0AAQ4DCY7_AMBAM</name>
<dbReference type="InterPro" id="IPR043502">
    <property type="entry name" value="DNA/RNA_pol_sf"/>
</dbReference>
<evidence type="ECO:0000259" key="1">
    <source>
        <dbReference type="Pfam" id="PF00078"/>
    </source>
</evidence>
<dbReference type="EMBL" id="JARKHS020032249">
    <property type="protein sequence ID" value="KAK8760327.1"/>
    <property type="molecule type" value="Genomic_DNA"/>
</dbReference>
<dbReference type="PANTHER" id="PTHR24559">
    <property type="entry name" value="TRANSPOSON TY3-I GAG-POL POLYPROTEIN"/>
    <property type="match status" value="1"/>
</dbReference>
<dbReference type="Proteomes" id="UP001321473">
    <property type="component" value="Unassembled WGS sequence"/>
</dbReference>
<dbReference type="InterPro" id="IPR053134">
    <property type="entry name" value="RNA-dir_DNA_polymerase"/>
</dbReference>
<dbReference type="Gene3D" id="3.10.10.10">
    <property type="entry name" value="HIV Type 1 Reverse Transcriptase, subunit A, domain 1"/>
    <property type="match status" value="1"/>
</dbReference>
<sequence>MEVKTASTDPIDEKDVATGNGVITKERQALLKLLNQRSECFATNIDELGCTNLIEMDIALKEARTLVSSRPYRTSKEERETIQKIVSEWKAAGIVTESRSPYANPVLLVRKKNGEPRLVADYWKLNAQTVKDKYSLPLIDDAVEKLAASKLFTMLHLGHGFLQISLKESEKEKTAFVTPDGTWKFERLIFELSNEPKQFQRLMNTALGNLRNTIAVCYLDDILVPAKLLERC</sequence>
<dbReference type="InterPro" id="IPR043128">
    <property type="entry name" value="Rev_trsase/Diguanyl_cyclase"/>
</dbReference>
<keyword evidence="3" id="KW-1185">Reference proteome</keyword>
<dbReference type="Gene3D" id="3.30.70.270">
    <property type="match status" value="1"/>
</dbReference>
<dbReference type="PANTHER" id="PTHR24559:SF444">
    <property type="entry name" value="REVERSE TRANSCRIPTASE DOMAIN-CONTAINING PROTEIN"/>
    <property type="match status" value="1"/>
</dbReference>
<dbReference type="SUPFAM" id="SSF56672">
    <property type="entry name" value="DNA/RNA polymerases"/>
    <property type="match status" value="1"/>
</dbReference>
<organism evidence="2 3">
    <name type="scientific">Amblyomma americanum</name>
    <name type="common">Lone star tick</name>
    <dbReference type="NCBI Taxonomy" id="6943"/>
    <lineage>
        <taxon>Eukaryota</taxon>
        <taxon>Metazoa</taxon>
        <taxon>Ecdysozoa</taxon>
        <taxon>Arthropoda</taxon>
        <taxon>Chelicerata</taxon>
        <taxon>Arachnida</taxon>
        <taxon>Acari</taxon>
        <taxon>Parasitiformes</taxon>
        <taxon>Ixodida</taxon>
        <taxon>Ixodoidea</taxon>
        <taxon>Ixodidae</taxon>
        <taxon>Amblyomminae</taxon>
        <taxon>Amblyomma</taxon>
    </lineage>
</organism>
<accession>A0AAQ4DCY7</accession>
<dbReference type="GO" id="GO:0071897">
    <property type="term" value="P:DNA biosynthetic process"/>
    <property type="evidence" value="ECO:0007669"/>
    <property type="project" value="UniProtKB-ARBA"/>
</dbReference>